<sequence length="215" mass="22929">MHKRPLNSMPSQPTPAPQQRIRGRATACSRAHGHLALLTGLIALLGLGACESRANSQGSPICEVNSLPLVPMSPTLASPPPQGWTLVAPARFYPGLPLQLRLQHPDPLRRARGVLLWAKANASQGAGSFTVPGNGRWAYIPAPATCGTWALSHTDNQAKTQAELVFEWTGEASPSAILRAFLIEDCNNPAGCRDQQALTQIVFLEAGVFANGFEP</sequence>
<protein>
    <submittedName>
        <fullName evidence="2">Uncharacterized protein</fullName>
    </submittedName>
</protein>
<evidence type="ECO:0000256" key="1">
    <source>
        <dbReference type="SAM" id="MobiDB-lite"/>
    </source>
</evidence>
<dbReference type="Proteomes" id="UP000199603">
    <property type="component" value="Unassembled WGS sequence"/>
</dbReference>
<proteinExistence type="predicted"/>
<dbReference type="RefSeq" id="WP_143006571.1">
    <property type="nucleotide sequence ID" value="NZ_FNAG01000002.1"/>
</dbReference>
<evidence type="ECO:0000313" key="3">
    <source>
        <dbReference type="Proteomes" id="UP000199603"/>
    </source>
</evidence>
<name>A0A1G6UQJ5_9GAMM</name>
<keyword evidence="3" id="KW-1185">Reference proteome</keyword>
<evidence type="ECO:0000313" key="2">
    <source>
        <dbReference type="EMBL" id="SDD43612.1"/>
    </source>
</evidence>
<accession>A0A1G6UQJ5</accession>
<feature type="region of interest" description="Disordered" evidence="1">
    <location>
        <begin position="1"/>
        <end position="21"/>
    </location>
</feature>
<dbReference type="AlphaFoldDB" id="A0A1G6UQJ5"/>
<dbReference type="STRING" id="265719.SAMN04488509_102447"/>
<reference evidence="2 3" key="1">
    <citation type="submission" date="2016-10" db="EMBL/GenBank/DDBJ databases">
        <authorList>
            <person name="de Groot N.N."/>
        </authorList>
    </citation>
    <scope>NUCLEOTIDE SEQUENCE [LARGE SCALE GENOMIC DNA]</scope>
    <source>
        <strain evidence="2 3">DSM 16957</strain>
    </source>
</reference>
<gene>
    <name evidence="2" type="ORF">SAMN04488509_102447</name>
</gene>
<dbReference type="EMBL" id="FNAG01000002">
    <property type="protein sequence ID" value="SDD43612.1"/>
    <property type="molecule type" value="Genomic_DNA"/>
</dbReference>
<organism evidence="2 3">
    <name type="scientific">Aquimonas voraii</name>
    <dbReference type="NCBI Taxonomy" id="265719"/>
    <lineage>
        <taxon>Bacteria</taxon>
        <taxon>Pseudomonadati</taxon>
        <taxon>Pseudomonadota</taxon>
        <taxon>Gammaproteobacteria</taxon>
        <taxon>Lysobacterales</taxon>
        <taxon>Lysobacteraceae</taxon>
        <taxon>Aquimonas</taxon>
    </lineage>
</organism>